<gene>
    <name evidence="1" type="ORF">HPB49_006111</name>
</gene>
<evidence type="ECO:0000313" key="1">
    <source>
        <dbReference type="EMBL" id="KAH7958874.1"/>
    </source>
</evidence>
<sequence length="124" mass="14565">MARVKAKPFAQSACRRGIKIKTDWVPVELRTFTVTLDRKTELACRRRQFLVVWVCATTVQKSQGAIFSDVVHEYDHRHPQKLVYVALSRCTDVNRLYLTNAKRDHIFYHARENLDRDLLEEFSA</sequence>
<accession>A0ACB8D3N6</accession>
<proteinExistence type="predicted"/>
<comment type="caution">
    <text evidence="1">The sequence shown here is derived from an EMBL/GenBank/DDBJ whole genome shotgun (WGS) entry which is preliminary data.</text>
</comment>
<evidence type="ECO:0000313" key="2">
    <source>
        <dbReference type="Proteomes" id="UP000821865"/>
    </source>
</evidence>
<reference evidence="1" key="1">
    <citation type="submission" date="2020-05" db="EMBL/GenBank/DDBJ databases">
        <title>Large-scale comparative analyses of tick genomes elucidate their genetic diversity and vector capacities.</title>
        <authorList>
            <person name="Jia N."/>
            <person name="Wang J."/>
            <person name="Shi W."/>
            <person name="Du L."/>
            <person name="Sun Y."/>
            <person name="Zhan W."/>
            <person name="Jiang J."/>
            <person name="Wang Q."/>
            <person name="Zhang B."/>
            <person name="Ji P."/>
            <person name="Sakyi L.B."/>
            <person name="Cui X."/>
            <person name="Yuan T."/>
            <person name="Jiang B."/>
            <person name="Yang W."/>
            <person name="Lam T.T.-Y."/>
            <person name="Chang Q."/>
            <person name="Ding S."/>
            <person name="Wang X."/>
            <person name="Zhu J."/>
            <person name="Ruan X."/>
            <person name="Zhao L."/>
            <person name="Wei J."/>
            <person name="Que T."/>
            <person name="Du C."/>
            <person name="Cheng J."/>
            <person name="Dai P."/>
            <person name="Han X."/>
            <person name="Huang E."/>
            <person name="Gao Y."/>
            <person name="Liu J."/>
            <person name="Shao H."/>
            <person name="Ye R."/>
            <person name="Li L."/>
            <person name="Wei W."/>
            <person name="Wang X."/>
            <person name="Wang C."/>
            <person name="Yang T."/>
            <person name="Huo Q."/>
            <person name="Li W."/>
            <person name="Guo W."/>
            <person name="Chen H."/>
            <person name="Zhou L."/>
            <person name="Ni X."/>
            <person name="Tian J."/>
            <person name="Zhou Y."/>
            <person name="Sheng Y."/>
            <person name="Liu T."/>
            <person name="Pan Y."/>
            <person name="Xia L."/>
            <person name="Li J."/>
            <person name="Zhao F."/>
            <person name="Cao W."/>
        </authorList>
    </citation>
    <scope>NUCLEOTIDE SEQUENCE</scope>
    <source>
        <strain evidence="1">Dsil-2018</strain>
    </source>
</reference>
<protein>
    <submittedName>
        <fullName evidence="1">Uncharacterized protein</fullName>
    </submittedName>
</protein>
<dbReference type="Proteomes" id="UP000821865">
    <property type="component" value="Chromosome 3"/>
</dbReference>
<organism evidence="1 2">
    <name type="scientific">Dermacentor silvarum</name>
    <name type="common">Tick</name>
    <dbReference type="NCBI Taxonomy" id="543639"/>
    <lineage>
        <taxon>Eukaryota</taxon>
        <taxon>Metazoa</taxon>
        <taxon>Ecdysozoa</taxon>
        <taxon>Arthropoda</taxon>
        <taxon>Chelicerata</taxon>
        <taxon>Arachnida</taxon>
        <taxon>Acari</taxon>
        <taxon>Parasitiformes</taxon>
        <taxon>Ixodida</taxon>
        <taxon>Ixodoidea</taxon>
        <taxon>Ixodidae</taxon>
        <taxon>Rhipicephalinae</taxon>
        <taxon>Dermacentor</taxon>
    </lineage>
</organism>
<keyword evidence="2" id="KW-1185">Reference proteome</keyword>
<name>A0ACB8D3N6_DERSI</name>
<dbReference type="EMBL" id="CM023472">
    <property type="protein sequence ID" value="KAH7958874.1"/>
    <property type="molecule type" value="Genomic_DNA"/>
</dbReference>